<evidence type="ECO:0000313" key="6">
    <source>
        <dbReference type="EMBL" id="MBL0402834.1"/>
    </source>
</evidence>
<dbReference type="NCBIfam" id="TIGR03566">
    <property type="entry name" value="FMN_reduc_MsuE"/>
    <property type="match status" value="1"/>
</dbReference>
<dbReference type="GO" id="GO:0016491">
    <property type="term" value="F:oxidoreductase activity"/>
    <property type="evidence" value="ECO:0007669"/>
    <property type="project" value="UniProtKB-KW"/>
</dbReference>
<dbReference type="InterPro" id="IPR005025">
    <property type="entry name" value="FMN_Rdtase-like_dom"/>
</dbReference>
<sequence length="194" mass="20330">MTKPRIVGIAGSVRRPSKTRALVQALGAEAGRLKAVDLIVHDLAEIGPGLGAALSRAQLMPDARRVLRDIETADALIVGTPVYKGSYAGLFKHLFDFVEPEALRNVPVALAATGGGHRHALVVEQHLRPLFGFFEALTIPTAVYAAESDFDAGALADAGVIERVATAAGQLSALLGQRTGHAFNAAPVRLALAR</sequence>
<gene>
    <name evidence="6" type="primary">msuE</name>
    <name evidence="6" type="ORF">JKG68_02520</name>
</gene>
<dbReference type="Proteomes" id="UP000605848">
    <property type="component" value="Unassembled WGS sequence"/>
</dbReference>
<evidence type="ECO:0000259" key="5">
    <source>
        <dbReference type="Pfam" id="PF03358"/>
    </source>
</evidence>
<dbReference type="SUPFAM" id="SSF52218">
    <property type="entry name" value="Flavoproteins"/>
    <property type="match status" value="1"/>
</dbReference>
<dbReference type="InterPro" id="IPR019912">
    <property type="entry name" value="FMN_Rdtase_MsuE-like"/>
</dbReference>
<keyword evidence="2" id="KW-0285">Flavoprotein</keyword>
<organism evidence="6 7">
    <name type="scientific">Microvirga aerilata</name>
    <dbReference type="NCBI Taxonomy" id="670292"/>
    <lineage>
        <taxon>Bacteria</taxon>
        <taxon>Pseudomonadati</taxon>
        <taxon>Pseudomonadota</taxon>
        <taxon>Alphaproteobacteria</taxon>
        <taxon>Hyphomicrobiales</taxon>
        <taxon>Methylobacteriaceae</taxon>
        <taxon>Microvirga</taxon>
    </lineage>
</organism>
<name>A0A936ZDI9_9HYPH</name>
<dbReference type="Gene3D" id="3.40.50.360">
    <property type="match status" value="1"/>
</dbReference>
<evidence type="ECO:0000256" key="2">
    <source>
        <dbReference type="ARBA" id="ARBA00022630"/>
    </source>
</evidence>
<dbReference type="AlphaFoldDB" id="A0A936ZDI9"/>
<feature type="domain" description="NADPH-dependent FMN reductase-like" evidence="5">
    <location>
        <begin position="4"/>
        <end position="148"/>
    </location>
</feature>
<keyword evidence="7" id="KW-1185">Reference proteome</keyword>
<keyword evidence="3" id="KW-0288">FMN</keyword>
<accession>A0A936ZDI9</accession>
<proteinExistence type="inferred from homology"/>
<evidence type="ECO:0000256" key="3">
    <source>
        <dbReference type="ARBA" id="ARBA00022643"/>
    </source>
</evidence>
<dbReference type="PANTHER" id="PTHR43408:SF2">
    <property type="entry name" value="FMN REDUCTASE (NADPH)"/>
    <property type="match status" value="1"/>
</dbReference>
<dbReference type="RefSeq" id="WP_202055542.1">
    <property type="nucleotide sequence ID" value="NZ_JAEQMY010000002.1"/>
</dbReference>
<dbReference type="InterPro" id="IPR051814">
    <property type="entry name" value="NAD(P)H-dep_FMN_reductase"/>
</dbReference>
<dbReference type="EMBL" id="JAEQMY010000002">
    <property type="protein sequence ID" value="MBL0402834.1"/>
    <property type="molecule type" value="Genomic_DNA"/>
</dbReference>
<comment type="caution">
    <text evidence="6">The sequence shown here is derived from an EMBL/GenBank/DDBJ whole genome shotgun (WGS) entry which is preliminary data.</text>
</comment>
<comment type="similarity">
    <text evidence="1">Belongs to the SsuE family.</text>
</comment>
<evidence type="ECO:0000256" key="4">
    <source>
        <dbReference type="ARBA" id="ARBA00023002"/>
    </source>
</evidence>
<dbReference type="PANTHER" id="PTHR43408">
    <property type="entry name" value="FMN REDUCTASE (NADPH)"/>
    <property type="match status" value="1"/>
</dbReference>
<evidence type="ECO:0000256" key="1">
    <source>
        <dbReference type="ARBA" id="ARBA00005990"/>
    </source>
</evidence>
<keyword evidence="4" id="KW-0560">Oxidoreductase</keyword>
<dbReference type="InterPro" id="IPR029039">
    <property type="entry name" value="Flavoprotein-like_sf"/>
</dbReference>
<reference evidence="6" key="1">
    <citation type="submission" date="2021-01" db="EMBL/GenBank/DDBJ databases">
        <title>Microvirga sp.</title>
        <authorList>
            <person name="Kim M.K."/>
        </authorList>
    </citation>
    <scope>NUCLEOTIDE SEQUENCE</scope>
    <source>
        <strain evidence="6">5420S-16</strain>
    </source>
</reference>
<dbReference type="Pfam" id="PF03358">
    <property type="entry name" value="FMN_red"/>
    <property type="match status" value="1"/>
</dbReference>
<protein>
    <submittedName>
        <fullName evidence="6">FMN reductase</fullName>
    </submittedName>
</protein>
<evidence type="ECO:0000313" key="7">
    <source>
        <dbReference type="Proteomes" id="UP000605848"/>
    </source>
</evidence>